<evidence type="ECO:0000313" key="9">
    <source>
        <dbReference type="Proteomes" id="UP000183567"/>
    </source>
</evidence>
<dbReference type="GO" id="GO:0005783">
    <property type="term" value="C:endoplasmic reticulum"/>
    <property type="evidence" value="ECO:0007669"/>
    <property type="project" value="TreeGrafter"/>
</dbReference>
<dbReference type="Proteomes" id="UP000183567">
    <property type="component" value="Unassembled WGS sequence"/>
</dbReference>
<protein>
    <recommendedName>
        <fullName evidence="2 5">peptidylprolyl isomerase</fullName>
        <ecNumber evidence="2 5">5.2.1.8</ecNumber>
    </recommendedName>
</protein>
<evidence type="ECO:0000256" key="6">
    <source>
        <dbReference type="SAM" id="SignalP"/>
    </source>
</evidence>
<evidence type="ECO:0000259" key="7">
    <source>
        <dbReference type="PROSITE" id="PS50059"/>
    </source>
</evidence>
<feature type="signal peptide" evidence="6">
    <location>
        <begin position="1"/>
        <end position="19"/>
    </location>
</feature>
<dbReference type="OrthoDB" id="1902587at2759"/>
<comment type="catalytic activity">
    <reaction evidence="1 5">
        <text>[protein]-peptidylproline (omega=180) = [protein]-peptidylproline (omega=0)</text>
        <dbReference type="Rhea" id="RHEA:16237"/>
        <dbReference type="Rhea" id="RHEA-COMP:10747"/>
        <dbReference type="Rhea" id="RHEA-COMP:10748"/>
        <dbReference type="ChEBI" id="CHEBI:83833"/>
        <dbReference type="ChEBI" id="CHEBI:83834"/>
        <dbReference type="EC" id="5.2.1.8"/>
    </reaction>
</comment>
<evidence type="ECO:0000256" key="5">
    <source>
        <dbReference type="PROSITE-ProRule" id="PRU00277"/>
    </source>
</evidence>
<sequence length="142" mass="15557">MQLLKFWFSMLTLVVCALAAEPPKELDVAVTFLPDDCPITAKTGDAIKVHYTGKLFTDGSKFDSSFDRGQPLPIKLGVGQVIKGWDDGLQDMCLNEKRTLTIPSDMAYGTRGFGKIIPANSALVFDVELVGLEKSETSRDEL</sequence>
<dbReference type="PANTHER" id="PTHR45779">
    <property type="entry name" value="PEPTIDYLPROLYL ISOMERASE"/>
    <property type="match status" value="1"/>
</dbReference>
<dbReference type="PROSITE" id="PS50059">
    <property type="entry name" value="FKBP_PPIASE"/>
    <property type="match status" value="1"/>
</dbReference>
<dbReference type="AlphaFoldDB" id="A0A1J8QAH1"/>
<dbReference type="STRING" id="180088.A0A1J8QAH1"/>
<evidence type="ECO:0000256" key="3">
    <source>
        <dbReference type="ARBA" id="ARBA00023110"/>
    </source>
</evidence>
<reference evidence="8 9" key="1">
    <citation type="submission" date="2016-03" db="EMBL/GenBank/DDBJ databases">
        <title>Comparative genomics of the ectomycorrhizal sister species Rhizopogon vinicolor and Rhizopogon vesiculosus (Basidiomycota: Boletales) reveals a divergence of the mating type B locus.</title>
        <authorList>
            <person name="Mujic A.B."/>
            <person name="Kuo A."/>
            <person name="Tritt A."/>
            <person name="Lipzen A."/>
            <person name="Chen C."/>
            <person name="Johnson J."/>
            <person name="Sharma A."/>
            <person name="Barry K."/>
            <person name="Grigoriev I.V."/>
            <person name="Spatafora J.W."/>
        </authorList>
    </citation>
    <scope>NUCLEOTIDE SEQUENCE [LARGE SCALE GENOMIC DNA]</scope>
    <source>
        <strain evidence="8 9">AM-OR11-056</strain>
    </source>
</reference>
<evidence type="ECO:0000256" key="4">
    <source>
        <dbReference type="ARBA" id="ARBA00023235"/>
    </source>
</evidence>
<proteinExistence type="predicted"/>
<dbReference type="SUPFAM" id="SSF54534">
    <property type="entry name" value="FKBP-like"/>
    <property type="match status" value="1"/>
</dbReference>
<organism evidence="8 9">
    <name type="scientific">Rhizopogon vesiculosus</name>
    <dbReference type="NCBI Taxonomy" id="180088"/>
    <lineage>
        <taxon>Eukaryota</taxon>
        <taxon>Fungi</taxon>
        <taxon>Dikarya</taxon>
        <taxon>Basidiomycota</taxon>
        <taxon>Agaricomycotina</taxon>
        <taxon>Agaricomycetes</taxon>
        <taxon>Agaricomycetidae</taxon>
        <taxon>Boletales</taxon>
        <taxon>Suillineae</taxon>
        <taxon>Rhizopogonaceae</taxon>
        <taxon>Rhizopogon</taxon>
    </lineage>
</organism>
<dbReference type="EC" id="5.2.1.8" evidence="2 5"/>
<dbReference type="Pfam" id="PF00254">
    <property type="entry name" value="FKBP_C"/>
    <property type="match status" value="1"/>
</dbReference>
<evidence type="ECO:0000313" key="8">
    <source>
        <dbReference type="EMBL" id="OJA18670.1"/>
    </source>
</evidence>
<gene>
    <name evidence="8" type="ORF">AZE42_08857</name>
</gene>
<evidence type="ECO:0000256" key="1">
    <source>
        <dbReference type="ARBA" id="ARBA00000971"/>
    </source>
</evidence>
<name>A0A1J8QAH1_9AGAM</name>
<keyword evidence="3 5" id="KW-0697">Rotamase</keyword>
<dbReference type="Gene3D" id="3.10.50.40">
    <property type="match status" value="1"/>
</dbReference>
<evidence type="ECO:0000256" key="2">
    <source>
        <dbReference type="ARBA" id="ARBA00013194"/>
    </source>
</evidence>
<keyword evidence="4 5" id="KW-0413">Isomerase</keyword>
<comment type="caution">
    <text evidence="8">The sequence shown here is derived from an EMBL/GenBank/DDBJ whole genome shotgun (WGS) entry which is preliminary data.</text>
</comment>
<feature type="chain" id="PRO_5013108876" description="peptidylprolyl isomerase" evidence="6">
    <location>
        <begin position="20"/>
        <end position="142"/>
    </location>
</feature>
<dbReference type="PANTHER" id="PTHR45779:SF7">
    <property type="entry name" value="PEPTIDYLPROLYL ISOMERASE"/>
    <property type="match status" value="1"/>
</dbReference>
<dbReference type="FunFam" id="3.10.50.40:FF:000006">
    <property type="entry name" value="Peptidyl-prolyl cis-trans isomerase"/>
    <property type="match status" value="1"/>
</dbReference>
<dbReference type="InterPro" id="IPR046357">
    <property type="entry name" value="PPIase_dom_sf"/>
</dbReference>
<dbReference type="GO" id="GO:0003755">
    <property type="term" value="F:peptidyl-prolyl cis-trans isomerase activity"/>
    <property type="evidence" value="ECO:0007669"/>
    <property type="project" value="UniProtKB-KW"/>
</dbReference>
<dbReference type="EMBL" id="LVVM01001360">
    <property type="protein sequence ID" value="OJA18670.1"/>
    <property type="molecule type" value="Genomic_DNA"/>
</dbReference>
<keyword evidence="6" id="KW-0732">Signal</keyword>
<dbReference type="InterPro" id="IPR044609">
    <property type="entry name" value="FKBP2/11"/>
</dbReference>
<feature type="domain" description="PPIase FKBP-type" evidence="7">
    <location>
        <begin position="44"/>
        <end position="133"/>
    </location>
</feature>
<accession>A0A1J8QAH1</accession>
<dbReference type="InterPro" id="IPR001179">
    <property type="entry name" value="PPIase_FKBP_dom"/>
</dbReference>
<keyword evidence="9" id="KW-1185">Reference proteome</keyword>